<dbReference type="PRINTS" id="PR00929">
    <property type="entry name" value="ATHOOK"/>
</dbReference>
<name>A0A384JGW1_BOTFB</name>
<dbReference type="KEGG" id="bfu:BCIN_05g02360"/>
<sequence length="414" mass="45370">MLRSISNSLNPLFGSPRKSTIEDRFEGEEGRKFTMSSPNDITLAEFNQTLARYPDLLNKYAKDAKEGVTPLQELDRFRYVEAPAKFKDGSHTFSIEDITKLVDWKLRHGAYRPGFLKKVGKNSDELVEAATKDAFDYYKTNPTDIGVVINKLKDPLMGIGPATASLILSVRYPDQVTFFSDECFKWLVNDGEHKPTPKYNVAEFEKIHAAAKSLTTRLRVNPLQIEKVAFVIIKESEPVLVPREKPAPSGRGRGRPAKPDSEKKIKVPSGRGRGRPSSGIVKPKPTPRVPKPPKEPKAPKEPKPAKEPKAPKEPKPAKEPKAAKTPKSPKEKAVVEKKTPGKRGRPAKVPAAEGDVDEKPAATPSSGKKRGRPAKEKTSDTPASATPASKKRKASDDAGTPSSAGRGRPKKVKA</sequence>
<protein>
    <submittedName>
        <fullName evidence="2">Uncharacterized protein</fullName>
    </submittedName>
</protein>
<dbReference type="PANTHER" id="PTHR21521:SF0">
    <property type="entry name" value="AMUN, ISOFORM A"/>
    <property type="match status" value="1"/>
</dbReference>
<dbReference type="Proteomes" id="UP000001798">
    <property type="component" value="Chromosome 5"/>
</dbReference>
<dbReference type="GO" id="GO:0003677">
    <property type="term" value="F:DNA binding"/>
    <property type="evidence" value="ECO:0007669"/>
    <property type="project" value="InterPro"/>
</dbReference>
<evidence type="ECO:0000313" key="2">
    <source>
        <dbReference type="EMBL" id="ATZ49833.1"/>
    </source>
</evidence>
<proteinExistence type="predicted"/>
<dbReference type="RefSeq" id="XP_001560081.2">
    <property type="nucleotide sequence ID" value="XM_001560031.2"/>
</dbReference>
<feature type="region of interest" description="Disordered" evidence="1">
    <location>
        <begin position="242"/>
        <end position="414"/>
    </location>
</feature>
<evidence type="ECO:0000256" key="1">
    <source>
        <dbReference type="SAM" id="MobiDB-lite"/>
    </source>
</evidence>
<dbReference type="SMART" id="SM00384">
    <property type="entry name" value="AT_hook"/>
    <property type="match status" value="4"/>
</dbReference>
<feature type="compositionally biased region" description="Basic and acidic residues" evidence="1">
    <location>
        <begin position="292"/>
        <end position="339"/>
    </location>
</feature>
<dbReference type="EMBL" id="CP009809">
    <property type="protein sequence ID" value="ATZ49833.1"/>
    <property type="molecule type" value="Genomic_DNA"/>
</dbReference>
<dbReference type="VEuPathDB" id="FungiDB:Bcin05g02360"/>
<dbReference type="PANTHER" id="PTHR21521">
    <property type="entry name" value="AMUN, ISOFORM A"/>
    <property type="match status" value="1"/>
</dbReference>
<reference evidence="2 3" key="1">
    <citation type="journal article" date="2011" name="PLoS Genet.">
        <title>Genomic analysis of the necrotrophic fungal pathogens Sclerotinia sclerotiorum and Botrytis cinerea.</title>
        <authorList>
            <person name="Amselem J."/>
            <person name="Cuomo C.A."/>
            <person name="van Kan J.A."/>
            <person name="Viaud M."/>
            <person name="Benito E.P."/>
            <person name="Couloux A."/>
            <person name="Coutinho P.M."/>
            <person name="de Vries R.P."/>
            <person name="Dyer P.S."/>
            <person name="Fillinger S."/>
            <person name="Fournier E."/>
            <person name="Gout L."/>
            <person name="Hahn M."/>
            <person name="Kohn L."/>
            <person name="Lapalu N."/>
            <person name="Plummer K.M."/>
            <person name="Pradier J.M."/>
            <person name="Quevillon E."/>
            <person name="Sharon A."/>
            <person name="Simon A."/>
            <person name="ten Have A."/>
            <person name="Tudzynski B."/>
            <person name="Tudzynski P."/>
            <person name="Wincker P."/>
            <person name="Andrew M."/>
            <person name="Anthouard V."/>
            <person name="Beever R.E."/>
            <person name="Beffa R."/>
            <person name="Benoit I."/>
            <person name="Bouzid O."/>
            <person name="Brault B."/>
            <person name="Chen Z."/>
            <person name="Choquer M."/>
            <person name="Collemare J."/>
            <person name="Cotton P."/>
            <person name="Danchin E.G."/>
            <person name="Da Silva C."/>
            <person name="Gautier A."/>
            <person name="Giraud C."/>
            <person name="Giraud T."/>
            <person name="Gonzalez C."/>
            <person name="Grossetete S."/>
            <person name="Guldener U."/>
            <person name="Henrissat B."/>
            <person name="Howlett B.J."/>
            <person name="Kodira C."/>
            <person name="Kretschmer M."/>
            <person name="Lappartient A."/>
            <person name="Leroch M."/>
            <person name="Levis C."/>
            <person name="Mauceli E."/>
            <person name="Neuveglise C."/>
            <person name="Oeser B."/>
            <person name="Pearson M."/>
            <person name="Poulain J."/>
            <person name="Poussereau N."/>
            <person name="Quesneville H."/>
            <person name="Rascle C."/>
            <person name="Schumacher J."/>
            <person name="Segurens B."/>
            <person name="Sexton A."/>
            <person name="Silva E."/>
            <person name="Sirven C."/>
            <person name="Soanes D.M."/>
            <person name="Talbot N.J."/>
            <person name="Templeton M."/>
            <person name="Yandava C."/>
            <person name="Yarden O."/>
            <person name="Zeng Q."/>
            <person name="Rollins J.A."/>
            <person name="Lebrun M.H."/>
            <person name="Dickman M."/>
        </authorList>
    </citation>
    <scope>NUCLEOTIDE SEQUENCE [LARGE SCALE GENOMIC DNA]</scope>
    <source>
        <strain evidence="2 3">B05.10</strain>
    </source>
</reference>
<accession>A0A384JGW1</accession>
<evidence type="ECO:0000313" key="3">
    <source>
        <dbReference type="Proteomes" id="UP000001798"/>
    </source>
</evidence>
<dbReference type="OrthoDB" id="8249012at2759"/>
<dbReference type="AlphaFoldDB" id="A0A384JGW1"/>
<dbReference type="GeneID" id="5440715"/>
<reference evidence="2 3" key="2">
    <citation type="journal article" date="2012" name="Eukaryot. Cell">
        <title>Genome update of Botrytis cinerea strains B05.10 and T4.</title>
        <authorList>
            <person name="Staats M."/>
            <person name="van Kan J.A."/>
        </authorList>
    </citation>
    <scope>NUCLEOTIDE SEQUENCE [LARGE SCALE GENOMIC DNA]</scope>
    <source>
        <strain evidence="2 3">B05.10</strain>
    </source>
</reference>
<dbReference type="Pfam" id="PF02178">
    <property type="entry name" value="AT_hook"/>
    <property type="match status" value="5"/>
</dbReference>
<gene>
    <name evidence="2" type="ORF">BCIN_05g02360</name>
</gene>
<keyword evidence="3" id="KW-1185">Reference proteome</keyword>
<reference evidence="2 3" key="3">
    <citation type="journal article" date="2017" name="Mol. Plant Pathol.">
        <title>A gapless genome sequence of the fungus Botrytis cinerea.</title>
        <authorList>
            <person name="Van Kan J.A."/>
            <person name="Stassen J.H."/>
            <person name="Mosbach A."/>
            <person name="Van Der Lee T.A."/>
            <person name="Faino L."/>
            <person name="Farmer A.D."/>
            <person name="Papasotiriou D.G."/>
            <person name="Zhou S."/>
            <person name="Seidl M.F."/>
            <person name="Cottam E."/>
            <person name="Edel D."/>
            <person name="Hahn M."/>
            <person name="Schwartz D.C."/>
            <person name="Dietrich R.A."/>
            <person name="Widdison S."/>
            <person name="Scalliet G."/>
        </authorList>
    </citation>
    <scope>NUCLEOTIDE SEQUENCE [LARGE SCALE GENOMIC DNA]</scope>
    <source>
        <strain evidence="2 3">B05.10</strain>
    </source>
</reference>
<dbReference type="InterPro" id="IPR017956">
    <property type="entry name" value="AT_hook_DNA-bd_motif"/>
</dbReference>
<organism evidence="2 3">
    <name type="scientific">Botryotinia fuckeliana (strain B05.10)</name>
    <name type="common">Noble rot fungus</name>
    <name type="synonym">Botrytis cinerea</name>
    <dbReference type="NCBI Taxonomy" id="332648"/>
    <lineage>
        <taxon>Eukaryota</taxon>
        <taxon>Fungi</taxon>
        <taxon>Dikarya</taxon>
        <taxon>Ascomycota</taxon>
        <taxon>Pezizomycotina</taxon>
        <taxon>Leotiomycetes</taxon>
        <taxon>Helotiales</taxon>
        <taxon>Sclerotiniaceae</taxon>
        <taxon>Botrytis</taxon>
    </lineage>
</organism>